<dbReference type="FunFam" id="3.30.420.40:FF:000058">
    <property type="entry name" value="Putative actin-related protein 5"/>
    <property type="match status" value="1"/>
</dbReference>
<dbReference type="AlphaFoldDB" id="A0A813EI71"/>
<evidence type="ECO:0000256" key="3">
    <source>
        <dbReference type="ARBA" id="ARBA00022801"/>
    </source>
</evidence>
<dbReference type="GO" id="GO:0016787">
    <property type="term" value="F:hydrolase activity"/>
    <property type="evidence" value="ECO:0007669"/>
    <property type="project" value="UniProtKB-KW"/>
</dbReference>
<evidence type="ECO:0000256" key="1">
    <source>
        <dbReference type="ARBA" id="ARBA00006752"/>
    </source>
</evidence>
<dbReference type="Proteomes" id="UP000654075">
    <property type="component" value="Unassembled WGS sequence"/>
</dbReference>
<keyword evidence="4" id="KW-0067">ATP-binding</keyword>
<evidence type="ECO:0008006" key="10">
    <source>
        <dbReference type="Google" id="ProtNLM"/>
    </source>
</evidence>
<dbReference type="InterPro" id="IPR043129">
    <property type="entry name" value="ATPase_NBD"/>
</dbReference>
<organism evidence="7 9">
    <name type="scientific">Polarella glacialis</name>
    <name type="common">Dinoflagellate</name>
    <dbReference type="NCBI Taxonomy" id="89957"/>
    <lineage>
        <taxon>Eukaryota</taxon>
        <taxon>Sar</taxon>
        <taxon>Alveolata</taxon>
        <taxon>Dinophyceae</taxon>
        <taxon>Suessiales</taxon>
        <taxon>Suessiaceae</taxon>
        <taxon>Polarella</taxon>
    </lineage>
</organism>
<dbReference type="Pfam" id="PF00022">
    <property type="entry name" value="Actin"/>
    <property type="match status" value="1"/>
</dbReference>
<dbReference type="GO" id="GO:0005524">
    <property type="term" value="F:ATP binding"/>
    <property type="evidence" value="ECO:0007669"/>
    <property type="project" value="UniProtKB-KW"/>
</dbReference>
<evidence type="ECO:0000256" key="2">
    <source>
        <dbReference type="ARBA" id="ARBA00022741"/>
    </source>
</evidence>
<dbReference type="PROSITE" id="PS01132">
    <property type="entry name" value="ACTINS_ACT_LIKE"/>
    <property type="match status" value="1"/>
</dbReference>
<dbReference type="FunFam" id="3.30.420.40:FF:000029">
    <property type="entry name" value="Actin-related protein 3"/>
    <property type="match status" value="1"/>
</dbReference>
<dbReference type="SUPFAM" id="SSF53067">
    <property type="entry name" value="Actin-like ATPase domain"/>
    <property type="match status" value="2"/>
</dbReference>
<dbReference type="InterPro" id="IPR004000">
    <property type="entry name" value="Actin"/>
</dbReference>
<dbReference type="InterPro" id="IPR020902">
    <property type="entry name" value="Actin/actin-like_CS"/>
</dbReference>
<evidence type="ECO:0000256" key="6">
    <source>
        <dbReference type="RuleBase" id="RU000487"/>
    </source>
</evidence>
<dbReference type="Proteomes" id="UP000626109">
    <property type="component" value="Unassembled WGS sequence"/>
</dbReference>
<reference evidence="7" key="1">
    <citation type="submission" date="2021-02" db="EMBL/GenBank/DDBJ databases">
        <authorList>
            <person name="Dougan E. K."/>
            <person name="Rhodes N."/>
            <person name="Thang M."/>
            <person name="Chan C."/>
        </authorList>
    </citation>
    <scope>NUCLEOTIDE SEQUENCE</scope>
</reference>
<evidence type="ECO:0000313" key="9">
    <source>
        <dbReference type="Proteomes" id="UP000654075"/>
    </source>
</evidence>
<evidence type="ECO:0000313" key="7">
    <source>
        <dbReference type="EMBL" id="CAE8600285.1"/>
    </source>
</evidence>
<dbReference type="EMBL" id="CAJNNV010012004">
    <property type="protein sequence ID" value="CAE8600285.1"/>
    <property type="molecule type" value="Genomic_DNA"/>
</dbReference>
<proteinExistence type="inferred from homology"/>
<keyword evidence="3" id="KW-0378">Hydrolase</keyword>
<evidence type="ECO:0000256" key="4">
    <source>
        <dbReference type="ARBA" id="ARBA00022840"/>
    </source>
</evidence>
<comment type="similarity">
    <text evidence="1 6">Belongs to the actin family.</text>
</comment>
<name>A0A813EI71_POLGL</name>
<dbReference type="OrthoDB" id="421448at2759"/>
<dbReference type="SMART" id="SM00268">
    <property type="entry name" value="ACTIN"/>
    <property type="match status" value="1"/>
</dbReference>
<dbReference type="CDD" id="cd10221">
    <property type="entry name" value="ASKHA_NBD_Arp3-like"/>
    <property type="match status" value="1"/>
</dbReference>
<gene>
    <name evidence="7" type="ORF">PGLA1383_LOCUS18616</name>
    <name evidence="8" type="ORF">PGLA2088_LOCUS181</name>
</gene>
<dbReference type="EMBL" id="CAJNNW010000104">
    <property type="protein sequence ID" value="CAE8623127.1"/>
    <property type="molecule type" value="Genomic_DNA"/>
</dbReference>
<evidence type="ECO:0000256" key="5">
    <source>
        <dbReference type="ARBA" id="ARBA00049360"/>
    </source>
</evidence>
<keyword evidence="9" id="KW-1185">Reference proteome</keyword>
<sequence>MAKNPAVVIDIGSGYTKMGFAGNIEPQFVIPTCVANSTKKAGGVHISQTQTMGIADADFYIGDEAYARKDSMGYLLSYPVSKGRIEHWDDMERYLQQAIFRNLRCIPEEHNFLMTEPPFNTPENRELMAEMMFETFNVNGLHIAVQAVLALYAQWVNDVRIDQNQAGASPDLTGLVVDSGDGQSHVIPVADGYVISSCIQEIPLGGRHVTQFVHDMLCDRNEPVPPEQRMEAARQIKEKHAYLCRDVVEEYQKFDQDPRKFKTLSGVAQKTKEAWNIQIGYERFLAPEIFFHPEIFVDSVHTPLPQVVDNCITQCPIDYRRRLYGNVVLSGGSTTFMHFKERLQHDLQTVVDSRMKQAEMASGHPSQPIEVCVHGGKQRKQQRYAAWLGGSLFAQEPQFLSVCKTKREYEEVGPSCMRGSPVLLG</sequence>
<dbReference type="Gene3D" id="3.30.420.40">
    <property type="match status" value="2"/>
</dbReference>
<evidence type="ECO:0000313" key="8">
    <source>
        <dbReference type="EMBL" id="CAE8623127.1"/>
    </source>
</evidence>
<comment type="catalytic activity">
    <reaction evidence="5">
        <text>ATP + H2O = ADP + phosphate + H(+)</text>
        <dbReference type="Rhea" id="RHEA:13065"/>
        <dbReference type="ChEBI" id="CHEBI:15377"/>
        <dbReference type="ChEBI" id="CHEBI:15378"/>
        <dbReference type="ChEBI" id="CHEBI:30616"/>
        <dbReference type="ChEBI" id="CHEBI:43474"/>
        <dbReference type="ChEBI" id="CHEBI:456216"/>
    </reaction>
</comment>
<dbReference type="Gene3D" id="3.90.640.10">
    <property type="entry name" value="Actin, Chain A, domain 4"/>
    <property type="match status" value="1"/>
</dbReference>
<accession>A0A813EI71</accession>
<protein>
    <recommendedName>
        <fullName evidence="10">Actin-related protein 3</fullName>
    </recommendedName>
</protein>
<keyword evidence="2" id="KW-0547">Nucleotide-binding</keyword>
<comment type="caution">
    <text evidence="7">The sequence shown here is derived from an EMBL/GenBank/DDBJ whole genome shotgun (WGS) entry which is preliminary data.</text>
</comment>
<dbReference type="PANTHER" id="PTHR11937">
    <property type="entry name" value="ACTIN"/>
    <property type="match status" value="1"/>
</dbReference>
<dbReference type="OMA" id="GIHYPIR"/>